<accession>A0A916ZMF5</accession>
<name>A0A916ZMF5_9SPHN</name>
<dbReference type="AlphaFoldDB" id="A0A916ZMF5"/>
<sequence>MSGSIGVGGGDFPATRDWMERVRARPAVVRAMTRADLVPPAKYTGRQQVLSAREWSNMFGDAMHGAVRGF</sequence>
<dbReference type="EMBL" id="BMJM01000002">
    <property type="protein sequence ID" value="GGE03810.1"/>
    <property type="molecule type" value="Genomic_DNA"/>
</dbReference>
<keyword evidence="2" id="KW-1185">Reference proteome</keyword>
<evidence type="ECO:0000313" key="2">
    <source>
        <dbReference type="Proteomes" id="UP000635071"/>
    </source>
</evidence>
<organism evidence="1 2">
    <name type="scientific">Sandarakinorhabdus glacialis</name>
    <dbReference type="NCBI Taxonomy" id="1614636"/>
    <lineage>
        <taxon>Bacteria</taxon>
        <taxon>Pseudomonadati</taxon>
        <taxon>Pseudomonadota</taxon>
        <taxon>Alphaproteobacteria</taxon>
        <taxon>Sphingomonadales</taxon>
        <taxon>Sphingosinicellaceae</taxon>
        <taxon>Sandarakinorhabdus</taxon>
    </lineage>
</organism>
<protein>
    <submittedName>
        <fullName evidence="1">Uncharacterized protein</fullName>
    </submittedName>
</protein>
<gene>
    <name evidence="1" type="ORF">GCM10011529_07840</name>
</gene>
<reference evidence="1" key="2">
    <citation type="submission" date="2020-09" db="EMBL/GenBank/DDBJ databases">
        <authorList>
            <person name="Sun Q."/>
            <person name="Zhou Y."/>
        </authorList>
    </citation>
    <scope>NUCLEOTIDE SEQUENCE</scope>
    <source>
        <strain evidence="1">CGMCC 1.15519</strain>
    </source>
</reference>
<comment type="caution">
    <text evidence="1">The sequence shown here is derived from an EMBL/GenBank/DDBJ whole genome shotgun (WGS) entry which is preliminary data.</text>
</comment>
<evidence type="ECO:0000313" key="1">
    <source>
        <dbReference type="EMBL" id="GGE03810.1"/>
    </source>
</evidence>
<dbReference type="SUPFAM" id="SSF47616">
    <property type="entry name" value="GST C-terminal domain-like"/>
    <property type="match status" value="1"/>
</dbReference>
<reference evidence="1" key="1">
    <citation type="journal article" date="2014" name="Int. J. Syst. Evol. Microbiol.">
        <title>Complete genome sequence of Corynebacterium casei LMG S-19264T (=DSM 44701T), isolated from a smear-ripened cheese.</title>
        <authorList>
            <consortium name="US DOE Joint Genome Institute (JGI-PGF)"/>
            <person name="Walter F."/>
            <person name="Albersmeier A."/>
            <person name="Kalinowski J."/>
            <person name="Ruckert C."/>
        </authorList>
    </citation>
    <scope>NUCLEOTIDE SEQUENCE</scope>
    <source>
        <strain evidence="1">CGMCC 1.15519</strain>
    </source>
</reference>
<proteinExistence type="predicted"/>
<dbReference type="InterPro" id="IPR036282">
    <property type="entry name" value="Glutathione-S-Trfase_C_sf"/>
</dbReference>
<dbReference type="Proteomes" id="UP000635071">
    <property type="component" value="Unassembled WGS sequence"/>
</dbReference>